<protein>
    <submittedName>
        <fullName evidence="1">Uncharacterized protein</fullName>
    </submittedName>
</protein>
<evidence type="ECO:0000313" key="1">
    <source>
        <dbReference type="EMBL" id="RNA06584.1"/>
    </source>
</evidence>
<dbReference type="EMBL" id="REGN01007339">
    <property type="protein sequence ID" value="RNA06584.1"/>
    <property type="molecule type" value="Genomic_DNA"/>
</dbReference>
<sequence length="139" mass="16521">MTIKYILHLNHLLPFIRNMIEYIANYQKIAILFMVLYLQADNPWFEKIFQAVSEIQRILIKERLEEFIARTTIYFSLMDNAIIKESCLLLLDQSNQINHRISTNSKKSNGVFAQIQMTILRFQHYPALGQQQRAITRPY</sequence>
<organism evidence="1 2">
    <name type="scientific">Brachionus plicatilis</name>
    <name type="common">Marine rotifer</name>
    <name type="synonym">Brachionus muelleri</name>
    <dbReference type="NCBI Taxonomy" id="10195"/>
    <lineage>
        <taxon>Eukaryota</taxon>
        <taxon>Metazoa</taxon>
        <taxon>Spiralia</taxon>
        <taxon>Gnathifera</taxon>
        <taxon>Rotifera</taxon>
        <taxon>Eurotatoria</taxon>
        <taxon>Monogononta</taxon>
        <taxon>Pseudotrocha</taxon>
        <taxon>Ploima</taxon>
        <taxon>Brachionidae</taxon>
        <taxon>Brachionus</taxon>
    </lineage>
</organism>
<comment type="caution">
    <text evidence="1">The sequence shown here is derived from an EMBL/GenBank/DDBJ whole genome shotgun (WGS) entry which is preliminary data.</text>
</comment>
<proteinExistence type="predicted"/>
<keyword evidence="2" id="KW-1185">Reference proteome</keyword>
<gene>
    <name evidence="1" type="ORF">BpHYR1_007467</name>
</gene>
<dbReference type="Proteomes" id="UP000276133">
    <property type="component" value="Unassembled WGS sequence"/>
</dbReference>
<reference evidence="1 2" key="1">
    <citation type="journal article" date="2018" name="Sci. Rep.">
        <title>Genomic signatures of local adaptation to the degree of environmental predictability in rotifers.</title>
        <authorList>
            <person name="Franch-Gras L."/>
            <person name="Hahn C."/>
            <person name="Garcia-Roger E.M."/>
            <person name="Carmona M.J."/>
            <person name="Serra M."/>
            <person name="Gomez A."/>
        </authorList>
    </citation>
    <scope>NUCLEOTIDE SEQUENCE [LARGE SCALE GENOMIC DNA]</scope>
    <source>
        <strain evidence="1">HYR1</strain>
    </source>
</reference>
<accession>A0A3M7Q5Y0</accession>
<name>A0A3M7Q5Y0_BRAPC</name>
<dbReference type="AlphaFoldDB" id="A0A3M7Q5Y0"/>
<evidence type="ECO:0000313" key="2">
    <source>
        <dbReference type="Proteomes" id="UP000276133"/>
    </source>
</evidence>